<dbReference type="AlphaFoldDB" id="A0AAV7J5H2"/>
<proteinExistence type="predicted"/>
<reference evidence="4 5" key="1">
    <citation type="journal article" date="2021" name="J. Hered.">
        <title>A chromosome-level genome assembly of the parasitoid wasp, Cotesia glomerata (Hymenoptera: Braconidae).</title>
        <authorList>
            <person name="Pinto B.J."/>
            <person name="Weis J.J."/>
            <person name="Gamble T."/>
            <person name="Ode P.J."/>
            <person name="Paul R."/>
            <person name="Zaspel J.M."/>
        </authorList>
    </citation>
    <scope>NUCLEOTIDE SEQUENCE [LARGE SCALE GENOMIC DNA]</scope>
    <source>
        <strain evidence="4">CgM1</strain>
    </source>
</reference>
<dbReference type="GO" id="GO:0010557">
    <property type="term" value="P:positive regulation of macromolecule biosynthetic process"/>
    <property type="evidence" value="ECO:0007669"/>
    <property type="project" value="UniProtKB-ARBA"/>
</dbReference>
<keyword evidence="5" id="KW-1185">Reference proteome</keyword>
<name>A0AAV7J5H2_COTGL</name>
<evidence type="ECO:0000313" key="4">
    <source>
        <dbReference type="EMBL" id="KAH0568005.1"/>
    </source>
</evidence>
<evidence type="ECO:0000256" key="2">
    <source>
        <dbReference type="ARBA" id="ARBA00023163"/>
    </source>
</evidence>
<keyword evidence="2" id="KW-0804">Transcription</keyword>
<accession>A0AAV7J5H2</accession>
<dbReference type="GO" id="GO:0000981">
    <property type="term" value="F:DNA-binding transcription factor activity, RNA polymerase II-specific"/>
    <property type="evidence" value="ECO:0007669"/>
    <property type="project" value="TreeGrafter"/>
</dbReference>
<dbReference type="PANTHER" id="PTHR23043:SF17">
    <property type="entry name" value="PROTEIN SIMILAR"/>
    <property type="match status" value="1"/>
</dbReference>
<dbReference type="InterPro" id="IPR035965">
    <property type="entry name" value="PAS-like_dom_sf"/>
</dbReference>
<dbReference type="SUPFAM" id="SSF55785">
    <property type="entry name" value="PYP-like sensor domain (PAS domain)"/>
    <property type="match status" value="1"/>
</dbReference>
<keyword evidence="3" id="KW-0539">Nucleus</keyword>
<evidence type="ECO:0000256" key="3">
    <source>
        <dbReference type="ARBA" id="ARBA00023242"/>
    </source>
</evidence>
<dbReference type="GO" id="GO:0071456">
    <property type="term" value="P:cellular response to hypoxia"/>
    <property type="evidence" value="ECO:0007669"/>
    <property type="project" value="TreeGrafter"/>
</dbReference>
<evidence type="ECO:0000256" key="1">
    <source>
        <dbReference type="ARBA" id="ARBA00023015"/>
    </source>
</evidence>
<dbReference type="EMBL" id="JAHXZJ010000001">
    <property type="protein sequence ID" value="KAH0568005.1"/>
    <property type="molecule type" value="Genomic_DNA"/>
</dbReference>
<dbReference type="Proteomes" id="UP000826195">
    <property type="component" value="Unassembled WGS sequence"/>
</dbReference>
<dbReference type="Gene3D" id="3.30.450.20">
    <property type="entry name" value="PAS domain"/>
    <property type="match status" value="1"/>
</dbReference>
<dbReference type="PANTHER" id="PTHR23043">
    <property type="entry name" value="HYPOXIA-INDUCIBLE FACTOR 1 ALPHA"/>
    <property type="match status" value="1"/>
</dbReference>
<keyword evidence="1" id="KW-0805">Transcription regulation</keyword>
<organism evidence="4 5">
    <name type="scientific">Cotesia glomerata</name>
    <name type="common">Lepidopteran parasitic wasp</name>
    <name type="synonym">Apanteles glomeratus</name>
    <dbReference type="NCBI Taxonomy" id="32391"/>
    <lineage>
        <taxon>Eukaryota</taxon>
        <taxon>Metazoa</taxon>
        <taxon>Ecdysozoa</taxon>
        <taxon>Arthropoda</taxon>
        <taxon>Hexapoda</taxon>
        <taxon>Insecta</taxon>
        <taxon>Pterygota</taxon>
        <taxon>Neoptera</taxon>
        <taxon>Endopterygota</taxon>
        <taxon>Hymenoptera</taxon>
        <taxon>Apocrita</taxon>
        <taxon>Ichneumonoidea</taxon>
        <taxon>Braconidae</taxon>
        <taxon>Microgastrinae</taxon>
        <taxon>Cotesia</taxon>
    </lineage>
</organism>
<dbReference type="GO" id="GO:0000977">
    <property type="term" value="F:RNA polymerase II transcription regulatory region sequence-specific DNA binding"/>
    <property type="evidence" value="ECO:0007669"/>
    <property type="project" value="TreeGrafter"/>
</dbReference>
<comment type="caution">
    <text evidence="4">The sequence shown here is derived from an EMBL/GenBank/DDBJ whole genome shotgun (WGS) entry which is preliminary data.</text>
</comment>
<sequence>MPHYAACWSKMFLSGDKSQDSLFSKGQCETVAYRFLGRTGGYAWVVTQATVIHCTKRRKPLSIVCVNYILR</sequence>
<protein>
    <submittedName>
        <fullName evidence="4">Uncharacterized protein</fullName>
    </submittedName>
</protein>
<evidence type="ECO:0000313" key="5">
    <source>
        <dbReference type="Proteomes" id="UP000826195"/>
    </source>
</evidence>
<gene>
    <name evidence="4" type="ORF">KQX54_017311</name>
</gene>